<organism evidence="6 7">
    <name type="scientific">Microbulbifer aggregans</name>
    <dbReference type="NCBI Taxonomy" id="1769779"/>
    <lineage>
        <taxon>Bacteria</taxon>
        <taxon>Pseudomonadati</taxon>
        <taxon>Pseudomonadota</taxon>
        <taxon>Gammaproteobacteria</taxon>
        <taxon>Cellvibrionales</taxon>
        <taxon>Microbulbiferaceae</taxon>
        <taxon>Microbulbifer</taxon>
    </lineage>
</organism>
<dbReference type="PANTHER" id="PTHR30146">
    <property type="entry name" value="LACI-RELATED TRANSCRIPTIONAL REPRESSOR"/>
    <property type="match status" value="1"/>
</dbReference>
<dbReference type="OrthoDB" id="5718990at2"/>
<dbReference type="AlphaFoldDB" id="A0A1C9WBW5"/>
<dbReference type="InterPro" id="IPR028082">
    <property type="entry name" value="Peripla_BP_I"/>
</dbReference>
<dbReference type="Pfam" id="PF13377">
    <property type="entry name" value="Peripla_BP_3"/>
    <property type="match status" value="1"/>
</dbReference>
<dbReference type="EMBL" id="CP014143">
    <property type="protein sequence ID" value="AOS98646.1"/>
    <property type="molecule type" value="Genomic_DNA"/>
</dbReference>
<proteinExistence type="predicted"/>
<reference evidence="7" key="1">
    <citation type="submission" date="2016-01" db="EMBL/GenBank/DDBJ databases">
        <title>Complete genome sequence of Microbulbifer sp. CCB-MM1, a halophile isolated from Matang Mangrove Forest, Perak.</title>
        <authorList>
            <person name="Moh T.H."/>
            <person name="Dinesh B."/>
            <person name="Lau N.-S."/>
            <person name="Go F."/>
            <person name="Alexander Chong S.-C."/>
        </authorList>
    </citation>
    <scope>NUCLEOTIDE SEQUENCE [LARGE SCALE GENOMIC DNA]</scope>
    <source>
        <strain evidence="7">CCB-MM1</strain>
    </source>
</reference>
<dbReference type="STRING" id="1769779.AUP74_03280"/>
<dbReference type="GO" id="GO:0000976">
    <property type="term" value="F:transcription cis-regulatory region binding"/>
    <property type="evidence" value="ECO:0007669"/>
    <property type="project" value="TreeGrafter"/>
</dbReference>
<dbReference type="InterPro" id="IPR010982">
    <property type="entry name" value="Lambda_DNA-bd_dom_sf"/>
</dbReference>
<dbReference type="SMART" id="SM00354">
    <property type="entry name" value="HTH_LACI"/>
    <property type="match status" value="1"/>
</dbReference>
<evidence type="ECO:0000256" key="2">
    <source>
        <dbReference type="ARBA" id="ARBA00023015"/>
    </source>
</evidence>
<dbReference type="Gene3D" id="3.40.50.2300">
    <property type="match status" value="2"/>
</dbReference>
<dbReference type="SUPFAM" id="SSF53822">
    <property type="entry name" value="Periplasmic binding protein-like I"/>
    <property type="match status" value="1"/>
</dbReference>
<dbReference type="KEGG" id="micc:AUP74_03280"/>
<dbReference type="Proteomes" id="UP000095672">
    <property type="component" value="Chromosome"/>
</dbReference>
<evidence type="ECO:0000259" key="5">
    <source>
        <dbReference type="PROSITE" id="PS50932"/>
    </source>
</evidence>
<dbReference type="Pfam" id="PF00356">
    <property type="entry name" value="LacI"/>
    <property type="match status" value="1"/>
</dbReference>
<dbReference type="SUPFAM" id="SSF47413">
    <property type="entry name" value="lambda repressor-like DNA-binding domains"/>
    <property type="match status" value="1"/>
</dbReference>
<dbReference type="PANTHER" id="PTHR30146:SF151">
    <property type="entry name" value="HTH-TYPE TRANSCRIPTIONAL REPRESSOR CYTR"/>
    <property type="match status" value="1"/>
</dbReference>
<protein>
    <submittedName>
        <fullName evidence="6">HTH-type transcriptional repressor CytR</fullName>
    </submittedName>
</protein>
<keyword evidence="2" id="KW-0805">Transcription regulation</keyword>
<dbReference type="Gene3D" id="1.10.260.40">
    <property type="entry name" value="lambda repressor-like DNA-binding domains"/>
    <property type="match status" value="1"/>
</dbReference>
<name>A0A1C9WBW5_9GAMM</name>
<keyword evidence="3" id="KW-0238">DNA-binding</keyword>
<keyword evidence="7" id="KW-1185">Reference proteome</keyword>
<dbReference type="PROSITE" id="PS50932">
    <property type="entry name" value="HTH_LACI_2"/>
    <property type="match status" value="1"/>
</dbReference>
<evidence type="ECO:0000256" key="3">
    <source>
        <dbReference type="ARBA" id="ARBA00023125"/>
    </source>
</evidence>
<evidence type="ECO:0000313" key="6">
    <source>
        <dbReference type="EMBL" id="AOS98646.1"/>
    </source>
</evidence>
<dbReference type="InterPro" id="IPR000843">
    <property type="entry name" value="HTH_LacI"/>
</dbReference>
<sequence>MSSIREVSRVAGVSIATVSRALSTPEKVSKEALRKVHEAVEKVGYRPNMMARNFRAARAYSIVVLVPNLSNLFFATVIRGIEDAAQQKGYSVLLGDTRDSSAREEEYTRLVETRQADGILQLRPHTPGKSLQPKADIPIVSAAGCEDTPYPSVRIDNAGAAEEVVNYLIAQGHERIGVLAGLAANPHSRDRLRGYRASLERAGIPFDEDLLVNGDFTMGSGLMAANHFARMKNRPTAIFSMNDEMAIGCIKGLKTAGIRVPEEMSITGFDDIEFARYSDPPLTTVAQPAEELGRASFNTLLELIEGQELQQTETVLPYDFVVRKSTPPRPR</sequence>
<evidence type="ECO:0000313" key="7">
    <source>
        <dbReference type="Proteomes" id="UP000095672"/>
    </source>
</evidence>
<keyword evidence="1" id="KW-0678">Repressor</keyword>
<keyword evidence="4" id="KW-0804">Transcription</keyword>
<dbReference type="RefSeq" id="WP_069948482.1">
    <property type="nucleotide sequence ID" value="NZ_CP014143.1"/>
</dbReference>
<accession>A0A1C9WBW5</accession>
<feature type="domain" description="HTH lacI-type" evidence="5">
    <location>
        <begin position="2"/>
        <end position="56"/>
    </location>
</feature>
<dbReference type="InterPro" id="IPR046335">
    <property type="entry name" value="LacI/GalR-like_sensor"/>
</dbReference>
<gene>
    <name evidence="6" type="primary">cytR</name>
    <name evidence="6" type="ORF">AUP74_03280</name>
</gene>
<dbReference type="PATRIC" id="fig|1769779.3.peg.3263"/>
<dbReference type="GO" id="GO:0003700">
    <property type="term" value="F:DNA-binding transcription factor activity"/>
    <property type="evidence" value="ECO:0007669"/>
    <property type="project" value="TreeGrafter"/>
</dbReference>
<evidence type="ECO:0000256" key="4">
    <source>
        <dbReference type="ARBA" id="ARBA00023163"/>
    </source>
</evidence>
<dbReference type="CDD" id="cd06284">
    <property type="entry name" value="PBP1_LacI-like"/>
    <property type="match status" value="1"/>
</dbReference>
<evidence type="ECO:0000256" key="1">
    <source>
        <dbReference type="ARBA" id="ARBA00022491"/>
    </source>
</evidence>
<dbReference type="CDD" id="cd01392">
    <property type="entry name" value="HTH_LacI"/>
    <property type="match status" value="1"/>
</dbReference>